<dbReference type="EMBL" id="CADEAL010001307">
    <property type="protein sequence ID" value="CAB1431115.1"/>
    <property type="molecule type" value="Genomic_DNA"/>
</dbReference>
<keyword evidence="2" id="KW-1185">Reference proteome</keyword>
<name>A0A9N7YGZ1_PLEPL</name>
<evidence type="ECO:0000313" key="1">
    <source>
        <dbReference type="EMBL" id="CAB1431115.1"/>
    </source>
</evidence>
<protein>
    <submittedName>
        <fullName evidence="1">Uncharacterized protein</fullName>
    </submittedName>
</protein>
<reference evidence="1" key="1">
    <citation type="submission" date="2020-03" db="EMBL/GenBank/DDBJ databases">
        <authorList>
            <person name="Weist P."/>
        </authorList>
    </citation>
    <scope>NUCLEOTIDE SEQUENCE</scope>
</reference>
<evidence type="ECO:0000313" key="2">
    <source>
        <dbReference type="Proteomes" id="UP001153269"/>
    </source>
</evidence>
<dbReference type="AlphaFoldDB" id="A0A9N7YGZ1"/>
<organism evidence="1 2">
    <name type="scientific">Pleuronectes platessa</name>
    <name type="common">European plaice</name>
    <dbReference type="NCBI Taxonomy" id="8262"/>
    <lineage>
        <taxon>Eukaryota</taxon>
        <taxon>Metazoa</taxon>
        <taxon>Chordata</taxon>
        <taxon>Craniata</taxon>
        <taxon>Vertebrata</taxon>
        <taxon>Euteleostomi</taxon>
        <taxon>Actinopterygii</taxon>
        <taxon>Neopterygii</taxon>
        <taxon>Teleostei</taxon>
        <taxon>Neoteleostei</taxon>
        <taxon>Acanthomorphata</taxon>
        <taxon>Carangaria</taxon>
        <taxon>Pleuronectiformes</taxon>
        <taxon>Pleuronectoidei</taxon>
        <taxon>Pleuronectidae</taxon>
        <taxon>Pleuronectes</taxon>
    </lineage>
</organism>
<comment type="caution">
    <text evidence="1">The sequence shown here is derived from an EMBL/GenBank/DDBJ whole genome shotgun (WGS) entry which is preliminary data.</text>
</comment>
<dbReference type="Proteomes" id="UP001153269">
    <property type="component" value="Unassembled WGS sequence"/>
</dbReference>
<gene>
    <name evidence="1" type="ORF">PLEPLA_LOCUS19114</name>
</gene>
<sequence length="114" mass="12751">MCCVGYRWSQWRNVLTALDGLEVHIRAGIPLPDLRLCSFLVEEEKKALLPLLAVEILMDFFSVPLTDEAGSGQHASSRWGHLNLVVAEQSAETLRANAAFTSVGQRESQEVWRL</sequence>
<proteinExistence type="predicted"/>
<accession>A0A9N7YGZ1</accession>